<proteinExistence type="predicted"/>
<evidence type="ECO:0000313" key="2">
    <source>
        <dbReference type="Proteomes" id="UP000188184"/>
    </source>
</evidence>
<dbReference type="EMBL" id="CP019640">
    <property type="protein sequence ID" value="AQQ52273.1"/>
    <property type="molecule type" value="Genomic_DNA"/>
</dbReference>
<protein>
    <submittedName>
        <fullName evidence="1">Uncharacterized protein</fullName>
    </submittedName>
</protein>
<dbReference type="Proteomes" id="UP000188184">
    <property type="component" value="Chromosome"/>
</dbReference>
<gene>
    <name evidence="1" type="ORF">B0X71_03535</name>
</gene>
<reference evidence="1 2" key="1">
    <citation type="submission" date="2017-02" db="EMBL/GenBank/DDBJ databases">
        <title>The complete genomic sequence of a novel cold adapted crude oil-degrading bacterium Planococcus qaidamina Y42.</title>
        <authorList>
            <person name="Yang R."/>
        </authorList>
    </citation>
    <scope>NUCLEOTIDE SEQUENCE [LARGE SCALE GENOMIC DNA]</scope>
    <source>
        <strain evidence="1 2">Y42</strain>
    </source>
</reference>
<dbReference type="RefSeq" id="WP_077588149.1">
    <property type="nucleotide sequence ID" value="NZ_CP019640.1"/>
</dbReference>
<sequence>MKQLKPFYSESVQYYFSRVKDTYTENGQTFILQFACLTIERPSQSESVWSKIEKLEWEEASDKLQTTPDNVSTYEVSDAMFQELVKISATCHSELYSLTPLYKRNRLEQLADSAGY</sequence>
<dbReference type="AlphaFoldDB" id="A0A1Q2KVV5"/>
<dbReference type="KEGG" id="pmar:B0X71_03535"/>
<accession>A0A1Q2KVV5</accession>
<organism evidence="1 2">
    <name type="scientific">Planococcus lenghuensis</name>
    <dbReference type="NCBI Taxonomy" id="2213202"/>
    <lineage>
        <taxon>Bacteria</taxon>
        <taxon>Bacillati</taxon>
        <taxon>Bacillota</taxon>
        <taxon>Bacilli</taxon>
        <taxon>Bacillales</taxon>
        <taxon>Caryophanaceae</taxon>
        <taxon>Planococcus</taxon>
    </lineage>
</organism>
<dbReference type="OrthoDB" id="2453941at2"/>
<name>A0A1Q2KVV5_9BACL</name>
<keyword evidence="2" id="KW-1185">Reference proteome</keyword>
<evidence type="ECO:0000313" key="1">
    <source>
        <dbReference type="EMBL" id="AQQ52273.1"/>
    </source>
</evidence>